<sequence>MSGDRLPCGVLLDDLLAQVAEGTAPRDAAHQRTCPHCRAALAELEDLWAPVRELAAEDVRAPAGLLQAVMAQIRDLSRNNWSAVMSDPTGQTRIAARVVGAVARLAAESVPHVTLALGGGRVATPTGTAADPALVAGTSGEAATDIGIAGNHVVVDVQIAVDLGAPIQQVAAAVRDRITRHIAEQTGLVTTQVNVTVVDVRPPPGRTRMPGR</sequence>
<reference evidence="5" key="1">
    <citation type="submission" date="2016-10" db="EMBL/GenBank/DDBJ databases">
        <authorList>
            <person name="Varghese N."/>
            <person name="Submissions S."/>
        </authorList>
    </citation>
    <scope>NUCLEOTIDE SEQUENCE [LARGE SCALE GENOMIC DNA]</scope>
    <source>
        <strain evidence="5">DSM 45422</strain>
    </source>
</reference>
<dbReference type="EMBL" id="FNOT01000012">
    <property type="protein sequence ID" value="SDY81342.1"/>
    <property type="molecule type" value="Genomic_DNA"/>
</dbReference>
<comment type="similarity">
    <text evidence="1">Belongs to the asp23 family.</text>
</comment>
<dbReference type="OrthoDB" id="3711227at2"/>
<evidence type="ECO:0000256" key="1">
    <source>
        <dbReference type="ARBA" id="ARBA00005721"/>
    </source>
</evidence>
<evidence type="ECO:0000256" key="2">
    <source>
        <dbReference type="ARBA" id="ARBA00023015"/>
    </source>
</evidence>
<keyword evidence="2" id="KW-0805">Transcription regulation</keyword>
<dbReference type="InterPro" id="IPR041916">
    <property type="entry name" value="Anti_sigma_zinc_sf"/>
</dbReference>
<dbReference type="Gene3D" id="1.10.10.1320">
    <property type="entry name" value="Anti-sigma factor, zinc-finger domain"/>
    <property type="match status" value="1"/>
</dbReference>
<dbReference type="Proteomes" id="UP000198921">
    <property type="component" value="Unassembled WGS sequence"/>
</dbReference>
<dbReference type="PANTHER" id="PTHR34297:SF1">
    <property type="entry name" value="ASP23_GLS24 FAMILY ENVELOPE STRESS RESPONSE PROTEIN"/>
    <property type="match status" value="1"/>
</dbReference>
<dbReference type="InterPro" id="IPR005531">
    <property type="entry name" value="Asp23"/>
</dbReference>
<dbReference type="Pfam" id="PF03780">
    <property type="entry name" value="Asp23"/>
    <property type="match status" value="1"/>
</dbReference>
<proteinExistence type="inferred from homology"/>
<protein>
    <submittedName>
        <fullName evidence="4">Uncharacterized conserved protein YloU, alkaline shock protein (Asp23) family</fullName>
    </submittedName>
</protein>
<keyword evidence="3" id="KW-0804">Transcription</keyword>
<organism evidence="4 5">
    <name type="scientific">Geodermatophilus africanus</name>
    <dbReference type="NCBI Taxonomy" id="1137993"/>
    <lineage>
        <taxon>Bacteria</taxon>
        <taxon>Bacillati</taxon>
        <taxon>Actinomycetota</taxon>
        <taxon>Actinomycetes</taxon>
        <taxon>Geodermatophilales</taxon>
        <taxon>Geodermatophilaceae</taxon>
        <taxon>Geodermatophilus</taxon>
    </lineage>
</organism>
<evidence type="ECO:0000313" key="4">
    <source>
        <dbReference type="EMBL" id="SDY81342.1"/>
    </source>
</evidence>
<evidence type="ECO:0000313" key="5">
    <source>
        <dbReference type="Proteomes" id="UP000198921"/>
    </source>
</evidence>
<dbReference type="PANTHER" id="PTHR34297">
    <property type="entry name" value="HYPOTHETICAL CYTOSOLIC PROTEIN-RELATED"/>
    <property type="match status" value="1"/>
</dbReference>
<dbReference type="STRING" id="1137993.SAMN05660209_03769"/>
<dbReference type="AlphaFoldDB" id="A0A1H3MXB8"/>
<keyword evidence="5" id="KW-1185">Reference proteome</keyword>
<accession>A0A1H3MXB8</accession>
<dbReference type="RefSeq" id="WP_139263669.1">
    <property type="nucleotide sequence ID" value="NZ_FNOT01000012.1"/>
</dbReference>
<name>A0A1H3MXB8_9ACTN</name>
<evidence type="ECO:0000256" key="3">
    <source>
        <dbReference type="ARBA" id="ARBA00023163"/>
    </source>
</evidence>
<gene>
    <name evidence="4" type="ORF">SAMN05660209_03769</name>
</gene>